<feature type="transmembrane region" description="Helical" evidence="2">
    <location>
        <begin position="78"/>
        <end position="99"/>
    </location>
</feature>
<evidence type="ECO:0000259" key="3">
    <source>
        <dbReference type="Pfam" id="PF06580"/>
    </source>
</evidence>
<keyword evidence="1" id="KW-0175">Coiled coil</keyword>
<dbReference type="Proteomes" id="UP000293162">
    <property type="component" value="Unassembled WGS sequence"/>
</dbReference>
<feature type="transmembrane region" description="Helical" evidence="2">
    <location>
        <begin position="119"/>
        <end position="144"/>
    </location>
</feature>
<comment type="caution">
    <text evidence="4">The sequence shown here is derived from an EMBL/GenBank/DDBJ whole genome shotgun (WGS) entry which is preliminary data.</text>
</comment>
<evidence type="ECO:0000313" key="4">
    <source>
        <dbReference type="EMBL" id="RYU93831.1"/>
    </source>
</evidence>
<name>A0A4Q5LVR4_9BACT</name>
<accession>A0A4Q5LVR4</accession>
<evidence type="ECO:0000256" key="1">
    <source>
        <dbReference type="SAM" id="Coils"/>
    </source>
</evidence>
<feature type="transmembrane region" description="Helical" evidence="2">
    <location>
        <begin position="48"/>
        <end position="66"/>
    </location>
</feature>
<organism evidence="4 5">
    <name type="scientific">Emticicia agri</name>
    <dbReference type="NCBI Taxonomy" id="2492393"/>
    <lineage>
        <taxon>Bacteria</taxon>
        <taxon>Pseudomonadati</taxon>
        <taxon>Bacteroidota</taxon>
        <taxon>Cytophagia</taxon>
        <taxon>Cytophagales</taxon>
        <taxon>Leadbetterellaceae</taxon>
        <taxon>Emticicia</taxon>
    </lineage>
</organism>
<dbReference type="PANTHER" id="PTHR34220:SF7">
    <property type="entry name" value="SENSOR HISTIDINE KINASE YPDA"/>
    <property type="match status" value="1"/>
</dbReference>
<dbReference type="InterPro" id="IPR010559">
    <property type="entry name" value="Sig_transdc_His_kin_internal"/>
</dbReference>
<dbReference type="InterPro" id="IPR050640">
    <property type="entry name" value="Bact_2-comp_sensor_kinase"/>
</dbReference>
<keyword evidence="2" id="KW-0472">Membrane</keyword>
<reference evidence="4 5" key="1">
    <citation type="submission" date="2019-02" db="EMBL/GenBank/DDBJ databases">
        <title>Bacterial novel species Emticicia sp. 17J42-9 isolated from soil.</title>
        <authorList>
            <person name="Jung H.-Y."/>
        </authorList>
    </citation>
    <scope>NUCLEOTIDE SEQUENCE [LARGE SCALE GENOMIC DNA]</scope>
    <source>
        <strain evidence="4 5">17J42-9</strain>
    </source>
</reference>
<dbReference type="AlphaFoldDB" id="A0A4Q5LVR4"/>
<gene>
    <name evidence="4" type="ORF">EWM59_20130</name>
</gene>
<dbReference type="Gene3D" id="3.30.565.10">
    <property type="entry name" value="Histidine kinase-like ATPase, C-terminal domain"/>
    <property type="match status" value="1"/>
</dbReference>
<sequence>MQNWFFRYKLHHILFWICYHLLWLWINIGNLPDAYAYLFLGAFPVKFYGYIIFQALGAYFNLYYLIPRFLYVGKYKTYIALVMVTILICSALIVSGYYLAPYFSDLTFEQIFGRRPDQFLLIFATNAFPSTVGSMTLAMSIKLGKNWLETEKKRLALEKDNLETELKYLKSQINPHFLFNTINSIFVLIHKNPDLASESLASFSDMLRYQLYECNDQEIPLSKELHFLENFIELESLRLNENQTELQFEINHASAQGANIAPFILLSFVENAFKHVSKGKTQKNFIRMCLAVKDHKTLEMQIENSRGGDTNSPSSGIGMKNVQRRLNLIYPHQHQLCIDSDHKTYKVALTIHLP</sequence>
<keyword evidence="2" id="KW-1133">Transmembrane helix</keyword>
<keyword evidence="4" id="KW-0418">Kinase</keyword>
<dbReference type="RefSeq" id="WP_130023050.1">
    <property type="nucleotide sequence ID" value="NZ_SEWF01000036.1"/>
</dbReference>
<dbReference type="GO" id="GO:0016020">
    <property type="term" value="C:membrane"/>
    <property type="evidence" value="ECO:0007669"/>
    <property type="project" value="InterPro"/>
</dbReference>
<proteinExistence type="predicted"/>
<keyword evidence="2" id="KW-0812">Transmembrane</keyword>
<feature type="domain" description="Signal transduction histidine kinase internal region" evidence="3">
    <location>
        <begin position="164"/>
        <end position="241"/>
    </location>
</feature>
<feature type="coiled-coil region" evidence="1">
    <location>
        <begin position="145"/>
        <end position="172"/>
    </location>
</feature>
<feature type="transmembrane region" description="Helical" evidence="2">
    <location>
        <begin position="12"/>
        <end position="28"/>
    </location>
</feature>
<evidence type="ECO:0000256" key="2">
    <source>
        <dbReference type="SAM" id="Phobius"/>
    </source>
</evidence>
<evidence type="ECO:0000313" key="5">
    <source>
        <dbReference type="Proteomes" id="UP000293162"/>
    </source>
</evidence>
<dbReference type="EMBL" id="SEWF01000036">
    <property type="protein sequence ID" value="RYU93831.1"/>
    <property type="molecule type" value="Genomic_DNA"/>
</dbReference>
<protein>
    <submittedName>
        <fullName evidence="4">Sensor histidine kinase</fullName>
    </submittedName>
</protein>
<keyword evidence="4" id="KW-0808">Transferase</keyword>
<keyword evidence="5" id="KW-1185">Reference proteome</keyword>
<dbReference type="GO" id="GO:0000155">
    <property type="term" value="F:phosphorelay sensor kinase activity"/>
    <property type="evidence" value="ECO:0007669"/>
    <property type="project" value="InterPro"/>
</dbReference>
<dbReference type="Pfam" id="PF06580">
    <property type="entry name" value="His_kinase"/>
    <property type="match status" value="1"/>
</dbReference>
<dbReference type="InterPro" id="IPR036890">
    <property type="entry name" value="HATPase_C_sf"/>
</dbReference>
<dbReference type="OrthoDB" id="9792992at2"/>
<dbReference type="PANTHER" id="PTHR34220">
    <property type="entry name" value="SENSOR HISTIDINE KINASE YPDA"/>
    <property type="match status" value="1"/>
</dbReference>